<dbReference type="Pfam" id="PF02148">
    <property type="entry name" value="zf-UBP"/>
    <property type="match status" value="1"/>
</dbReference>
<name>A0A9W7GBR5_9STRA</name>
<accession>A0A9W7GBR5</accession>
<dbReference type="InterPro" id="IPR001607">
    <property type="entry name" value="Znf_UBP"/>
</dbReference>
<proteinExistence type="predicted"/>
<dbReference type="InterPro" id="IPR013083">
    <property type="entry name" value="Znf_RING/FYVE/PHD"/>
</dbReference>
<dbReference type="AlphaFoldDB" id="A0A9W7GBR5"/>
<dbReference type="PANTHER" id="PTHR47665:SF1">
    <property type="entry name" value="HISTONE DEACETYLASE-LIKE PROTEIN"/>
    <property type="match status" value="1"/>
</dbReference>
<dbReference type="SUPFAM" id="SSF57850">
    <property type="entry name" value="RING/U-box"/>
    <property type="match status" value="1"/>
</dbReference>
<comment type="caution">
    <text evidence="4">The sequence shown here is derived from an EMBL/GenBank/DDBJ whole genome shotgun (WGS) entry which is preliminary data.</text>
</comment>
<dbReference type="Gene3D" id="3.30.40.10">
    <property type="entry name" value="Zinc/RING finger domain, C3HC4 (zinc finger)"/>
    <property type="match status" value="1"/>
</dbReference>
<dbReference type="OrthoDB" id="202411at2759"/>
<keyword evidence="1" id="KW-0479">Metal-binding</keyword>
<feature type="region of interest" description="Disordered" evidence="2">
    <location>
        <begin position="146"/>
        <end position="173"/>
    </location>
</feature>
<dbReference type="PROSITE" id="PS50271">
    <property type="entry name" value="ZF_UBP"/>
    <property type="match status" value="1"/>
</dbReference>
<evidence type="ECO:0000259" key="3">
    <source>
        <dbReference type="PROSITE" id="PS50271"/>
    </source>
</evidence>
<keyword evidence="5" id="KW-1185">Reference proteome</keyword>
<dbReference type="Proteomes" id="UP001165065">
    <property type="component" value="Unassembled WGS sequence"/>
</dbReference>
<evidence type="ECO:0000256" key="1">
    <source>
        <dbReference type="PROSITE-ProRule" id="PRU00502"/>
    </source>
</evidence>
<dbReference type="EMBL" id="BRYA01000173">
    <property type="protein sequence ID" value="GMI42474.1"/>
    <property type="molecule type" value="Genomic_DNA"/>
</dbReference>
<organism evidence="4 5">
    <name type="scientific">Triparma columacea</name>
    <dbReference type="NCBI Taxonomy" id="722753"/>
    <lineage>
        <taxon>Eukaryota</taxon>
        <taxon>Sar</taxon>
        <taxon>Stramenopiles</taxon>
        <taxon>Ochrophyta</taxon>
        <taxon>Bolidophyceae</taxon>
        <taxon>Parmales</taxon>
        <taxon>Triparmaceae</taxon>
        <taxon>Triparma</taxon>
    </lineage>
</organism>
<dbReference type="SMART" id="SM00290">
    <property type="entry name" value="ZnF_UBP"/>
    <property type="match status" value="1"/>
</dbReference>
<feature type="domain" description="UBP-type" evidence="3">
    <location>
        <begin position="26"/>
        <end position="138"/>
    </location>
</feature>
<dbReference type="GO" id="GO:0008270">
    <property type="term" value="F:zinc ion binding"/>
    <property type="evidence" value="ECO:0007669"/>
    <property type="project" value="UniProtKB-KW"/>
</dbReference>
<reference evidence="5" key="1">
    <citation type="journal article" date="2023" name="Commun. Biol.">
        <title>Genome analysis of Parmales, the sister group of diatoms, reveals the evolutionary specialization of diatoms from phago-mixotrophs to photoautotrophs.</title>
        <authorList>
            <person name="Ban H."/>
            <person name="Sato S."/>
            <person name="Yoshikawa S."/>
            <person name="Yamada K."/>
            <person name="Nakamura Y."/>
            <person name="Ichinomiya M."/>
            <person name="Sato N."/>
            <person name="Blanc-Mathieu R."/>
            <person name="Endo H."/>
            <person name="Kuwata A."/>
            <person name="Ogata H."/>
        </authorList>
    </citation>
    <scope>NUCLEOTIDE SEQUENCE [LARGE SCALE GENOMIC DNA]</scope>
</reference>
<gene>
    <name evidence="4" type="ORF">TrCOL_g5156</name>
</gene>
<sequence>MSDFASARGDITVEELLAAQEGGGFQIEPLTESPNVPGSVDPSPLPPEFGATILHEPCSSCGDIGENWVCLKTRKTYCSRYRKGCAVKHFEANPASHCIHLSLSDLSVWDHNLDAYLDVFNIPALQPAFAAVHLAKFGEPASFPTPSSSFTINLSETNDDDEEKPAAAAAKGT</sequence>
<dbReference type="PANTHER" id="PTHR47665">
    <property type="entry name" value="HISTONE DEACETYLASE-LIKE PROTEIN"/>
    <property type="match status" value="1"/>
</dbReference>
<evidence type="ECO:0000313" key="5">
    <source>
        <dbReference type="Proteomes" id="UP001165065"/>
    </source>
</evidence>
<protein>
    <recommendedName>
        <fullName evidence="3">UBP-type domain-containing protein</fullName>
    </recommendedName>
</protein>
<keyword evidence="1" id="KW-0863">Zinc-finger</keyword>
<keyword evidence="1" id="KW-0862">Zinc</keyword>
<evidence type="ECO:0000313" key="4">
    <source>
        <dbReference type="EMBL" id="GMI42474.1"/>
    </source>
</evidence>
<evidence type="ECO:0000256" key="2">
    <source>
        <dbReference type="SAM" id="MobiDB-lite"/>
    </source>
</evidence>